<proteinExistence type="predicted"/>
<dbReference type="Pfam" id="PF00069">
    <property type="entry name" value="Pkinase"/>
    <property type="match status" value="1"/>
</dbReference>
<dbReference type="SMART" id="SM00220">
    <property type="entry name" value="S_TKc"/>
    <property type="match status" value="1"/>
</dbReference>
<evidence type="ECO:0000313" key="17">
    <source>
        <dbReference type="EMBL" id="KAK7756998.1"/>
    </source>
</evidence>
<feature type="binding site" evidence="15">
    <location>
        <position position="76"/>
    </location>
    <ligand>
        <name>ATP</name>
        <dbReference type="ChEBI" id="CHEBI:30616"/>
    </ligand>
</feature>
<dbReference type="Proteomes" id="UP001320420">
    <property type="component" value="Unassembled WGS sequence"/>
</dbReference>
<reference evidence="17 18" key="1">
    <citation type="submission" date="2024-02" db="EMBL/GenBank/DDBJ databases">
        <title>De novo assembly and annotation of 12 fungi associated with fruit tree decline syndrome in Ontario, Canada.</title>
        <authorList>
            <person name="Sulman M."/>
            <person name="Ellouze W."/>
            <person name="Ilyukhin E."/>
        </authorList>
    </citation>
    <scope>NUCLEOTIDE SEQUENCE [LARGE SCALE GENOMIC DNA]</scope>
    <source>
        <strain evidence="17 18">M11/M66-122</strain>
    </source>
</reference>
<evidence type="ECO:0000256" key="10">
    <source>
        <dbReference type="ARBA" id="ARBA00022840"/>
    </source>
</evidence>
<keyword evidence="18" id="KW-1185">Reference proteome</keyword>
<sequence>MVHWTSPAAGEISYVPFDSWDGLEDVQLYNVGGFHPVHLGDLLGARFEVIHKLGHGGFGIVWLCLDIVSREWRAVKILAADRSVAGGDEDTMRYLTSQASLKELEDNHIAPTLETFWIDGPNGWHFCSVMEVLGSTVADWSMGLDPLVPSAAANIKDACRQIAKGVQYLHKHGICHGDLRAHNVLMRLKGIDQLEKTQLLELTGEPECYDVQVLRVTLHRISRDY</sequence>
<dbReference type="AlphaFoldDB" id="A0AAN9VBD9"/>
<dbReference type="PANTHER" id="PTHR47634">
    <property type="entry name" value="PROTEIN KINASE DOMAIN-CONTAINING PROTEIN-RELATED"/>
    <property type="match status" value="1"/>
</dbReference>
<evidence type="ECO:0000256" key="4">
    <source>
        <dbReference type="ARBA" id="ARBA00013948"/>
    </source>
</evidence>
<comment type="caution">
    <text evidence="17">The sequence shown here is derived from an EMBL/GenBank/DDBJ whole genome shotgun (WGS) entry which is preliminary data.</text>
</comment>
<name>A0AAN9VBD9_9PEZI</name>
<dbReference type="InterPro" id="IPR051334">
    <property type="entry name" value="SRPK"/>
</dbReference>
<dbReference type="InterPro" id="IPR000719">
    <property type="entry name" value="Prot_kinase_dom"/>
</dbReference>
<evidence type="ECO:0000256" key="7">
    <source>
        <dbReference type="ARBA" id="ARBA00022679"/>
    </source>
</evidence>
<comment type="catalytic activity">
    <reaction evidence="13">
        <text>L-threonyl-[protein] + ATP = O-phospho-L-threonyl-[protein] + ADP + H(+)</text>
        <dbReference type="Rhea" id="RHEA:46608"/>
        <dbReference type="Rhea" id="RHEA-COMP:11060"/>
        <dbReference type="Rhea" id="RHEA-COMP:11605"/>
        <dbReference type="ChEBI" id="CHEBI:15378"/>
        <dbReference type="ChEBI" id="CHEBI:30013"/>
        <dbReference type="ChEBI" id="CHEBI:30616"/>
        <dbReference type="ChEBI" id="CHEBI:61977"/>
        <dbReference type="ChEBI" id="CHEBI:456216"/>
        <dbReference type="EC" id="2.7.11.1"/>
    </reaction>
</comment>
<dbReference type="GO" id="GO:0000245">
    <property type="term" value="P:spliceosomal complex assembly"/>
    <property type="evidence" value="ECO:0007669"/>
    <property type="project" value="TreeGrafter"/>
</dbReference>
<evidence type="ECO:0000256" key="9">
    <source>
        <dbReference type="ARBA" id="ARBA00022777"/>
    </source>
</evidence>
<dbReference type="GO" id="GO:0050684">
    <property type="term" value="P:regulation of mRNA processing"/>
    <property type="evidence" value="ECO:0007669"/>
    <property type="project" value="TreeGrafter"/>
</dbReference>
<evidence type="ECO:0000256" key="14">
    <source>
        <dbReference type="ARBA" id="ARBA00048679"/>
    </source>
</evidence>
<evidence type="ECO:0000256" key="6">
    <source>
        <dbReference type="ARBA" id="ARBA00022527"/>
    </source>
</evidence>
<feature type="domain" description="Protein kinase" evidence="16">
    <location>
        <begin position="47"/>
        <end position="225"/>
    </location>
</feature>
<evidence type="ECO:0000256" key="15">
    <source>
        <dbReference type="PROSITE-ProRule" id="PRU10141"/>
    </source>
</evidence>
<accession>A0AAN9VBD9</accession>
<dbReference type="Gene3D" id="3.30.200.20">
    <property type="entry name" value="Phosphorylase Kinase, domain 1"/>
    <property type="match status" value="1"/>
</dbReference>
<dbReference type="InterPro" id="IPR017441">
    <property type="entry name" value="Protein_kinase_ATP_BS"/>
</dbReference>
<evidence type="ECO:0000259" key="16">
    <source>
        <dbReference type="PROSITE" id="PS50011"/>
    </source>
</evidence>
<dbReference type="GO" id="GO:0005524">
    <property type="term" value="F:ATP binding"/>
    <property type="evidence" value="ECO:0007669"/>
    <property type="project" value="UniProtKB-UniRule"/>
</dbReference>
<dbReference type="InterPro" id="IPR008266">
    <property type="entry name" value="Tyr_kinase_AS"/>
</dbReference>
<dbReference type="GO" id="GO:0004674">
    <property type="term" value="F:protein serine/threonine kinase activity"/>
    <property type="evidence" value="ECO:0007669"/>
    <property type="project" value="UniProtKB-KW"/>
</dbReference>
<dbReference type="Gene3D" id="1.10.510.10">
    <property type="entry name" value="Transferase(Phosphotransferase) domain 1"/>
    <property type="match status" value="1"/>
</dbReference>
<comment type="function">
    <text evidence="1">Component of the EKC/KEOPS complex that is required for the formation of a threonylcarbamoyl group on adenosine at position 37 (t(6)A37) in tRNAs that read codons beginning with adenine. The complex is probably involved in the transfer of the threonylcarbamoyl moiety of threonylcarbamoyl-AMP (TC-AMP) to the N6 group of A37. BUD32 has ATPase activity in the context of the EKC/KEOPS complex and likely plays a supporting role to the catalytic subunit KAE1. The EKC/KEOPS complex also promotes both telomere uncapping and telomere elongation. The complex is required for efficient recruitment of transcriptional coactivators.</text>
</comment>
<evidence type="ECO:0000256" key="13">
    <source>
        <dbReference type="ARBA" id="ARBA00047899"/>
    </source>
</evidence>
<evidence type="ECO:0000256" key="5">
    <source>
        <dbReference type="ARBA" id="ARBA00019973"/>
    </source>
</evidence>
<keyword evidence="9" id="KW-0418">Kinase</keyword>
<dbReference type="PROSITE" id="PS00109">
    <property type="entry name" value="PROTEIN_KINASE_TYR"/>
    <property type="match status" value="1"/>
</dbReference>
<gene>
    <name evidence="17" type="ORF">SLS62_001014</name>
</gene>
<evidence type="ECO:0000256" key="11">
    <source>
        <dbReference type="ARBA" id="ARBA00030980"/>
    </source>
</evidence>
<dbReference type="PROSITE" id="PS00107">
    <property type="entry name" value="PROTEIN_KINASE_ATP"/>
    <property type="match status" value="1"/>
</dbReference>
<evidence type="ECO:0000256" key="12">
    <source>
        <dbReference type="ARBA" id="ARBA00033194"/>
    </source>
</evidence>
<dbReference type="InterPro" id="IPR011009">
    <property type="entry name" value="Kinase-like_dom_sf"/>
</dbReference>
<evidence type="ECO:0000256" key="3">
    <source>
        <dbReference type="ARBA" id="ARBA00012513"/>
    </source>
</evidence>
<keyword evidence="8 15" id="KW-0547">Nucleotide-binding</keyword>
<comment type="subunit">
    <text evidence="2">Component of the EKC/KEOPS complex composed of at least BUD32, CGI121, GON7, KAE1 and PCC1; the whole complex dimerizes.</text>
</comment>
<dbReference type="SUPFAM" id="SSF56112">
    <property type="entry name" value="Protein kinase-like (PK-like)"/>
    <property type="match status" value="1"/>
</dbReference>
<evidence type="ECO:0000256" key="1">
    <source>
        <dbReference type="ARBA" id="ARBA00003747"/>
    </source>
</evidence>
<evidence type="ECO:0000256" key="2">
    <source>
        <dbReference type="ARBA" id="ARBA00011534"/>
    </source>
</evidence>
<keyword evidence="6" id="KW-0723">Serine/threonine-protein kinase</keyword>
<comment type="catalytic activity">
    <reaction evidence="14">
        <text>L-seryl-[protein] + ATP = O-phospho-L-seryl-[protein] + ADP + H(+)</text>
        <dbReference type="Rhea" id="RHEA:17989"/>
        <dbReference type="Rhea" id="RHEA-COMP:9863"/>
        <dbReference type="Rhea" id="RHEA-COMP:11604"/>
        <dbReference type="ChEBI" id="CHEBI:15378"/>
        <dbReference type="ChEBI" id="CHEBI:29999"/>
        <dbReference type="ChEBI" id="CHEBI:30616"/>
        <dbReference type="ChEBI" id="CHEBI:83421"/>
        <dbReference type="ChEBI" id="CHEBI:456216"/>
        <dbReference type="EC" id="2.7.11.1"/>
    </reaction>
</comment>
<dbReference type="PANTHER" id="PTHR47634:SF9">
    <property type="entry name" value="PROTEIN KINASE DOMAIN-CONTAINING PROTEIN-RELATED"/>
    <property type="match status" value="1"/>
</dbReference>
<keyword evidence="10 15" id="KW-0067">ATP-binding</keyword>
<dbReference type="PROSITE" id="PS50011">
    <property type="entry name" value="PROTEIN_KINASE_DOM"/>
    <property type="match status" value="1"/>
</dbReference>
<dbReference type="EMBL" id="JAKJXP020000004">
    <property type="protein sequence ID" value="KAK7756998.1"/>
    <property type="molecule type" value="Genomic_DNA"/>
</dbReference>
<evidence type="ECO:0000256" key="8">
    <source>
        <dbReference type="ARBA" id="ARBA00022741"/>
    </source>
</evidence>
<keyword evidence="7" id="KW-0808">Transferase</keyword>
<protein>
    <recommendedName>
        <fullName evidence="5">EKC/KEOPS complex subunit BUD32</fullName>
        <ecNumber evidence="3">2.7.11.1</ecNumber>
    </recommendedName>
    <alternativeName>
        <fullName evidence="11 12">Atypical Serine/threonine protein kinase BUD32</fullName>
    </alternativeName>
    <alternativeName>
        <fullName evidence="4">EKC/KEOPS complex subunit bud32</fullName>
    </alternativeName>
</protein>
<organism evidence="17 18">
    <name type="scientific">Diatrype stigma</name>
    <dbReference type="NCBI Taxonomy" id="117547"/>
    <lineage>
        <taxon>Eukaryota</taxon>
        <taxon>Fungi</taxon>
        <taxon>Dikarya</taxon>
        <taxon>Ascomycota</taxon>
        <taxon>Pezizomycotina</taxon>
        <taxon>Sordariomycetes</taxon>
        <taxon>Xylariomycetidae</taxon>
        <taxon>Xylariales</taxon>
        <taxon>Diatrypaceae</taxon>
        <taxon>Diatrype</taxon>
    </lineage>
</organism>
<evidence type="ECO:0000313" key="18">
    <source>
        <dbReference type="Proteomes" id="UP001320420"/>
    </source>
</evidence>
<dbReference type="EC" id="2.7.11.1" evidence="3"/>